<evidence type="ECO:0000256" key="3">
    <source>
        <dbReference type="ARBA" id="ARBA00022842"/>
    </source>
</evidence>
<gene>
    <name evidence="4 5" type="primary">cysQ</name>
    <name evidence="5" type="ORF">PAUR_a4440</name>
</gene>
<feature type="binding site" evidence="4">
    <location>
        <position position="87"/>
    </location>
    <ligand>
        <name>Mg(2+)</name>
        <dbReference type="ChEBI" id="CHEBI:18420"/>
        <label>1</label>
    </ligand>
</feature>
<keyword evidence="4" id="KW-0997">Cell inner membrane</keyword>
<protein>
    <recommendedName>
        <fullName evidence="4">3'(2'),5'-bisphosphate nucleotidase CysQ</fullName>
        <ecNumber evidence="4">3.1.3.7</ecNumber>
    </recommendedName>
    <alternativeName>
        <fullName evidence="4">3'(2'),5-bisphosphonucleoside 3'(2')-phosphohydrolase</fullName>
    </alternativeName>
    <alternativeName>
        <fullName evidence="4">3'-phosphoadenosine 5'-phosphate phosphatase</fullName>
        <shortName evidence="4">PAP phosphatase</shortName>
    </alternativeName>
</protein>
<feature type="binding site" evidence="4">
    <location>
        <position position="67"/>
    </location>
    <ligand>
        <name>substrate</name>
    </ligand>
</feature>
<dbReference type="PANTHER" id="PTHR43028">
    <property type="entry name" value="3'(2'),5'-BISPHOSPHATE NUCLEOTIDASE 1"/>
    <property type="match status" value="1"/>
</dbReference>
<sequence>MNQTDLLEEILHLSRTAGEAIMPIYARDFAIDYKADESPVTEADIAAHKVIVAGLQKLTPSTPILSEESAHIPWATRQTWDEYWLVDPIDGTKEFIKKNGEFTVNIALIKDGKPVLGVVHAPALNLSYLAADAIGAFKECGEARIELKVTKKANIGRINVVGSRSHPSPDLAAYLAQFEDVEMIPKGSSLKLCLVAEGSADIYPRLGPTSEWDTGAGHAVAAIAGATITQIDGSPLTYNQKDSYLNPYFIVSRLESQ</sequence>
<evidence type="ECO:0000256" key="1">
    <source>
        <dbReference type="ARBA" id="ARBA00001625"/>
    </source>
</evidence>
<comment type="caution">
    <text evidence="5">The sequence shown here is derived from an EMBL/GenBank/DDBJ whole genome shotgun (WGS) entry which is preliminary data.</text>
</comment>
<feature type="binding site" evidence="4">
    <location>
        <position position="89"/>
    </location>
    <ligand>
        <name>Mg(2+)</name>
        <dbReference type="ChEBI" id="CHEBI:18420"/>
        <label>1</label>
    </ligand>
</feature>
<keyword evidence="2 4" id="KW-0479">Metal-binding</keyword>
<dbReference type="InterPro" id="IPR006240">
    <property type="entry name" value="CysQ"/>
</dbReference>
<evidence type="ECO:0000256" key="2">
    <source>
        <dbReference type="ARBA" id="ARBA00022723"/>
    </source>
</evidence>
<comment type="subcellular location">
    <subcellularLocation>
        <location evidence="4">Cell inner membrane</location>
        <topology evidence="4">Peripheral membrane protein</topology>
        <orientation evidence="4">Cytoplasmic side</orientation>
    </subcellularLocation>
</comment>
<feature type="binding site" evidence="4">
    <location>
        <position position="87"/>
    </location>
    <ligand>
        <name>Mg(2+)</name>
        <dbReference type="ChEBI" id="CHEBI:18420"/>
        <label>2</label>
    </ligand>
</feature>
<keyword evidence="6" id="KW-1185">Reference proteome</keyword>
<dbReference type="PROSITE" id="PS00629">
    <property type="entry name" value="IMP_1"/>
    <property type="match status" value="1"/>
</dbReference>
<evidence type="ECO:0000313" key="6">
    <source>
        <dbReference type="Proteomes" id="UP000615755"/>
    </source>
</evidence>
<organism evidence="5 6">
    <name type="scientific">Pseudoalteromonas aurantia 208</name>
    <dbReference type="NCBI Taxonomy" id="1314867"/>
    <lineage>
        <taxon>Bacteria</taxon>
        <taxon>Pseudomonadati</taxon>
        <taxon>Pseudomonadota</taxon>
        <taxon>Gammaproteobacteria</taxon>
        <taxon>Alteromonadales</taxon>
        <taxon>Pseudoalteromonadaceae</taxon>
        <taxon>Pseudoalteromonas</taxon>
    </lineage>
</organism>
<feature type="binding site" evidence="4">
    <location>
        <begin position="89"/>
        <end position="92"/>
    </location>
    <ligand>
        <name>substrate</name>
    </ligand>
</feature>
<evidence type="ECO:0000313" key="5">
    <source>
        <dbReference type="EMBL" id="MBE0369855.1"/>
    </source>
</evidence>
<dbReference type="CDD" id="cd01638">
    <property type="entry name" value="CysQ"/>
    <property type="match status" value="1"/>
</dbReference>
<dbReference type="InterPro" id="IPR050725">
    <property type="entry name" value="CysQ/Inositol_MonoPase"/>
</dbReference>
<dbReference type="Gene3D" id="3.30.540.10">
    <property type="entry name" value="Fructose-1,6-Bisphosphatase, subunit A, domain 1"/>
    <property type="match status" value="1"/>
</dbReference>
<feature type="binding site" evidence="4">
    <location>
        <position position="67"/>
    </location>
    <ligand>
        <name>Mg(2+)</name>
        <dbReference type="ChEBI" id="CHEBI:18420"/>
        <label>1</label>
    </ligand>
</feature>
<dbReference type="RefSeq" id="WP_192509047.1">
    <property type="nucleotide sequence ID" value="NZ_AQGV01000014.1"/>
</dbReference>
<dbReference type="InterPro" id="IPR020583">
    <property type="entry name" value="Inositol_monoP_metal-BS"/>
</dbReference>
<keyword evidence="4" id="KW-0472">Membrane</keyword>
<dbReference type="Proteomes" id="UP000615755">
    <property type="component" value="Unassembled WGS sequence"/>
</dbReference>
<feature type="binding site" evidence="4">
    <location>
        <position position="213"/>
    </location>
    <ligand>
        <name>substrate</name>
    </ligand>
</feature>
<feature type="binding site" evidence="4">
    <location>
        <position position="213"/>
    </location>
    <ligand>
        <name>Mg(2+)</name>
        <dbReference type="ChEBI" id="CHEBI:18420"/>
        <label>2</label>
    </ligand>
</feature>
<dbReference type="EMBL" id="AQGV01000014">
    <property type="protein sequence ID" value="MBE0369855.1"/>
    <property type="molecule type" value="Genomic_DNA"/>
</dbReference>
<dbReference type="PRINTS" id="PR00377">
    <property type="entry name" value="IMPHPHTASES"/>
</dbReference>
<dbReference type="NCBIfam" id="TIGR01331">
    <property type="entry name" value="bisphos_cysQ"/>
    <property type="match status" value="1"/>
</dbReference>
<comment type="cofactor">
    <cofactor evidence="4">
        <name>Mg(2+)</name>
        <dbReference type="ChEBI" id="CHEBI:18420"/>
    </cofactor>
</comment>
<comment type="function">
    <text evidence="4">Converts adenosine-3',5'-bisphosphate (PAP) to AMP.</text>
</comment>
<evidence type="ECO:0000256" key="4">
    <source>
        <dbReference type="HAMAP-Rule" id="MF_02095"/>
    </source>
</evidence>
<name>A0ABR9EFV9_9GAMM</name>
<feature type="binding site" evidence="4">
    <location>
        <position position="90"/>
    </location>
    <ligand>
        <name>Mg(2+)</name>
        <dbReference type="ChEBI" id="CHEBI:18420"/>
        <label>2</label>
    </ligand>
</feature>
<dbReference type="InterPro" id="IPR000760">
    <property type="entry name" value="Inositol_monophosphatase-like"/>
</dbReference>
<comment type="similarity">
    <text evidence="4">Belongs to the inositol monophosphatase superfamily. CysQ family.</text>
</comment>
<reference evidence="5 6" key="1">
    <citation type="submission" date="2015-03" db="EMBL/GenBank/DDBJ databases">
        <title>Genome sequence of Pseudoalteromonas aurantia.</title>
        <authorList>
            <person name="Xie B.-B."/>
            <person name="Rong J.-C."/>
            <person name="Qin Q.-L."/>
            <person name="Zhang Y.-Z."/>
        </authorList>
    </citation>
    <scope>NUCLEOTIDE SEQUENCE [LARGE SCALE GENOMIC DNA]</scope>
    <source>
        <strain evidence="5 6">208</strain>
    </source>
</reference>
<accession>A0ABR9EFV9</accession>
<dbReference type="SUPFAM" id="SSF56655">
    <property type="entry name" value="Carbohydrate phosphatase"/>
    <property type="match status" value="1"/>
</dbReference>
<dbReference type="HAMAP" id="MF_02095">
    <property type="entry name" value="CysQ"/>
    <property type="match status" value="1"/>
</dbReference>
<dbReference type="Pfam" id="PF00459">
    <property type="entry name" value="Inositol_P"/>
    <property type="match status" value="1"/>
</dbReference>
<keyword evidence="4" id="KW-1003">Cell membrane</keyword>
<dbReference type="PANTHER" id="PTHR43028:SF5">
    <property type="entry name" value="3'(2'),5'-BISPHOSPHATE NUCLEOTIDASE 1"/>
    <property type="match status" value="1"/>
</dbReference>
<comment type="catalytic activity">
    <reaction evidence="1 4">
        <text>adenosine 3',5'-bisphosphate + H2O = AMP + phosphate</text>
        <dbReference type="Rhea" id="RHEA:10040"/>
        <dbReference type="ChEBI" id="CHEBI:15377"/>
        <dbReference type="ChEBI" id="CHEBI:43474"/>
        <dbReference type="ChEBI" id="CHEBI:58343"/>
        <dbReference type="ChEBI" id="CHEBI:456215"/>
        <dbReference type="EC" id="3.1.3.7"/>
    </reaction>
</comment>
<proteinExistence type="inferred from homology"/>
<dbReference type="EC" id="3.1.3.7" evidence="4"/>
<dbReference type="Gene3D" id="3.40.190.80">
    <property type="match status" value="1"/>
</dbReference>
<keyword evidence="3 4" id="KW-0460">Magnesium</keyword>
<keyword evidence="4" id="KW-0378">Hydrolase</keyword>